<gene>
    <name evidence="3" type="ORF">NGM29_13720</name>
</gene>
<protein>
    <submittedName>
        <fullName evidence="3">J domain-containing protein</fullName>
    </submittedName>
</protein>
<reference evidence="3" key="1">
    <citation type="submission" date="2022-06" db="EMBL/GenBank/DDBJ databases">
        <title>Diverse halophilic archaea isolated from saline environments.</title>
        <authorList>
            <person name="Cui H.-L."/>
        </authorList>
    </citation>
    <scope>NUCLEOTIDE SEQUENCE</scope>
    <source>
        <strain evidence="3">WLHS1</strain>
    </source>
</reference>
<dbReference type="PANTHER" id="PTHR44240">
    <property type="entry name" value="DNAJ DOMAIN (PROKARYOTIC HEAT SHOCK PROTEIN)-RELATED"/>
    <property type="match status" value="1"/>
</dbReference>
<sequence length="199" mass="22202">MSDFEWPESFPRTPPKKREVYPGNFRVQTRCAFQNILGELQSWDGVTDVQLESGADHLKQNPNLPYANATKPDDPGVVAYFTKDGEQMAAACDRWDNLRDNAQDLYHYLHETRMQEQRGTVTAESEYQKLRLPSAGEAVEAAPSPHAVLEVAPDAASGEIRDAYRERIKEAHPDNGGSETEFKRVQGAYETLTTGGDSA</sequence>
<dbReference type="KEGG" id="sawl:NGM29_13720"/>
<evidence type="ECO:0000259" key="2">
    <source>
        <dbReference type="PROSITE" id="PS50076"/>
    </source>
</evidence>
<dbReference type="SUPFAM" id="SSF46565">
    <property type="entry name" value="Chaperone J-domain"/>
    <property type="match status" value="1"/>
</dbReference>
<name>A0A9E7N8I4_9EURY</name>
<dbReference type="PANTHER" id="PTHR44240:SF10">
    <property type="entry name" value="J DOMAIN-CONTAINING PROTEIN"/>
    <property type="match status" value="1"/>
</dbReference>
<accession>A0A9E7N8I4</accession>
<evidence type="ECO:0000313" key="3">
    <source>
        <dbReference type="EMBL" id="UTF52831.1"/>
    </source>
</evidence>
<dbReference type="Pfam" id="PF00226">
    <property type="entry name" value="DnaJ"/>
    <property type="match status" value="1"/>
</dbReference>
<dbReference type="InterPro" id="IPR052276">
    <property type="entry name" value="Diphthamide-biosynth_chaperone"/>
</dbReference>
<organism evidence="3 4">
    <name type="scientific">Natronosalvus rutilus</name>
    <dbReference type="NCBI Taxonomy" id="2953753"/>
    <lineage>
        <taxon>Archaea</taxon>
        <taxon>Methanobacteriati</taxon>
        <taxon>Methanobacteriota</taxon>
        <taxon>Stenosarchaea group</taxon>
        <taxon>Halobacteria</taxon>
        <taxon>Halobacteriales</taxon>
        <taxon>Natrialbaceae</taxon>
        <taxon>Natronosalvus</taxon>
    </lineage>
</organism>
<dbReference type="GeneID" id="73291124"/>
<keyword evidence="4" id="KW-1185">Reference proteome</keyword>
<dbReference type="InterPro" id="IPR036869">
    <property type="entry name" value="J_dom_sf"/>
</dbReference>
<dbReference type="PROSITE" id="PS50076">
    <property type="entry name" value="DNAJ_2"/>
    <property type="match status" value="1"/>
</dbReference>
<feature type="domain" description="J" evidence="2">
    <location>
        <begin position="144"/>
        <end position="197"/>
    </location>
</feature>
<dbReference type="SMART" id="SM00271">
    <property type="entry name" value="DnaJ"/>
    <property type="match status" value="1"/>
</dbReference>
<dbReference type="RefSeq" id="WP_254156896.1">
    <property type="nucleotide sequence ID" value="NZ_CP100355.1"/>
</dbReference>
<dbReference type="EMBL" id="CP100355">
    <property type="protein sequence ID" value="UTF52831.1"/>
    <property type="molecule type" value="Genomic_DNA"/>
</dbReference>
<dbReference type="InterPro" id="IPR001623">
    <property type="entry name" value="DnaJ_domain"/>
</dbReference>
<dbReference type="Gene3D" id="1.10.287.110">
    <property type="entry name" value="DnaJ domain"/>
    <property type="match status" value="1"/>
</dbReference>
<evidence type="ECO:0000256" key="1">
    <source>
        <dbReference type="SAM" id="MobiDB-lite"/>
    </source>
</evidence>
<dbReference type="AlphaFoldDB" id="A0A9E7N8I4"/>
<feature type="region of interest" description="Disordered" evidence="1">
    <location>
        <begin position="170"/>
        <end position="199"/>
    </location>
</feature>
<dbReference type="Proteomes" id="UP001056855">
    <property type="component" value="Chromosome"/>
</dbReference>
<dbReference type="CDD" id="cd06257">
    <property type="entry name" value="DnaJ"/>
    <property type="match status" value="1"/>
</dbReference>
<proteinExistence type="predicted"/>
<evidence type="ECO:0000313" key="4">
    <source>
        <dbReference type="Proteomes" id="UP001056855"/>
    </source>
</evidence>